<evidence type="ECO:0000256" key="1">
    <source>
        <dbReference type="SAM" id="MobiDB-lite"/>
    </source>
</evidence>
<dbReference type="Proteomes" id="UP001626550">
    <property type="component" value="Unassembled WGS sequence"/>
</dbReference>
<feature type="compositionally biased region" description="Polar residues" evidence="1">
    <location>
        <begin position="133"/>
        <end position="166"/>
    </location>
</feature>
<proteinExistence type="predicted"/>
<sequence>MNGSQKNACQLLSIERVSGDDDGPAPVPPPRSSSTLGRHSGSVFAPSSMTNSVSQTTAGVISAGSGNSSVLRVGVNKPLPKPAPAMSPVEEYCEPMEVCKSAARPVSMLANGMTPTSKILPSSSSNILMQTSNMEKSPSNTVSSNTATLESNKQTNNETSAKLNTSTDMTEDDEDDGGIENEEPIMMPFQPNLFQMPNKRMTLVDTSTSETHLPMAPVLMNASMYDIGSSAGAALDSTRQVNSPSSPQFHDLVLRSMMEKNGPLHAPFPWPKSILNVKSEDKDVLAFMSFTQSVFKKRILSATEKSSAKNHCEDIFKRKQESFALN</sequence>
<gene>
    <name evidence="2" type="ORF">Ciccas_006006</name>
</gene>
<comment type="caution">
    <text evidence="2">The sequence shown here is derived from an EMBL/GenBank/DDBJ whole genome shotgun (WGS) entry which is preliminary data.</text>
</comment>
<feature type="region of interest" description="Disordered" evidence="1">
    <location>
        <begin position="133"/>
        <end position="180"/>
    </location>
</feature>
<dbReference type="AlphaFoldDB" id="A0ABD2Q715"/>
<evidence type="ECO:0000313" key="2">
    <source>
        <dbReference type="EMBL" id="KAL3315364.1"/>
    </source>
</evidence>
<feature type="compositionally biased region" description="Polar residues" evidence="1">
    <location>
        <begin position="1"/>
        <end position="10"/>
    </location>
</feature>
<keyword evidence="3" id="KW-1185">Reference proteome</keyword>
<protein>
    <submittedName>
        <fullName evidence="2">Uncharacterized protein</fullName>
    </submittedName>
</protein>
<accession>A0ABD2Q715</accession>
<organism evidence="2 3">
    <name type="scientific">Cichlidogyrus casuarinus</name>
    <dbReference type="NCBI Taxonomy" id="1844966"/>
    <lineage>
        <taxon>Eukaryota</taxon>
        <taxon>Metazoa</taxon>
        <taxon>Spiralia</taxon>
        <taxon>Lophotrochozoa</taxon>
        <taxon>Platyhelminthes</taxon>
        <taxon>Monogenea</taxon>
        <taxon>Monopisthocotylea</taxon>
        <taxon>Dactylogyridea</taxon>
        <taxon>Ancyrocephalidae</taxon>
        <taxon>Cichlidogyrus</taxon>
    </lineage>
</organism>
<reference evidence="2 3" key="1">
    <citation type="submission" date="2024-11" db="EMBL/GenBank/DDBJ databases">
        <title>Adaptive evolution of stress response genes in parasites aligns with host niche diversity.</title>
        <authorList>
            <person name="Hahn C."/>
            <person name="Resl P."/>
        </authorList>
    </citation>
    <scope>NUCLEOTIDE SEQUENCE [LARGE SCALE GENOMIC DNA]</scope>
    <source>
        <strain evidence="2">EGGRZ-B1_66</strain>
        <tissue evidence="2">Body</tissue>
    </source>
</reference>
<feature type="region of interest" description="Disordered" evidence="1">
    <location>
        <begin position="1"/>
        <end position="50"/>
    </location>
</feature>
<dbReference type="EMBL" id="JBJKFK010000768">
    <property type="protein sequence ID" value="KAL3315364.1"/>
    <property type="molecule type" value="Genomic_DNA"/>
</dbReference>
<name>A0ABD2Q715_9PLAT</name>
<evidence type="ECO:0000313" key="3">
    <source>
        <dbReference type="Proteomes" id="UP001626550"/>
    </source>
</evidence>
<feature type="compositionally biased region" description="Acidic residues" evidence="1">
    <location>
        <begin position="169"/>
        <end position="180"/>
    </location>
</feature>